<evidence type="ECO:0000313" key="1">
    <source>
        <dbReference type="EMBL" id="MFD1835661.1"/>
    </source>
</evidence>
<dbReference type="Proteomes" id="UP001597280">
    <property type="component" value="Unassembled WGS sequence"/>
</dbReference>
<proteinExistence type="predicted"/>
<dbReference type="SUPFAM" id="SSF53649">
    <property type="entry name" value="Alkaline phosphatase-like"/>
    <property type="match status" value="1"/>
</dbReference>
<evidence type="ECO:0000313" key="2">
    <source>
        <dbReference type="Proteomes" id="UP001597280"/>
    </source>
</evidence>
<dbReference type="InterPro" id="IPR002591">
    <property type="entry name" value="Phosphodiest/P_Trfase"/>
</dbReference>
<dbReference type="RefSeq" id="WP_343904791.1">
    <property type="nucleotide sequence ID" value="NZ_BAAAIS010000003.1"/>
</dbReference>
<comment type="caution">
    <text evidence="1">The sequence shown here is derived from an EMBL/GenBank/DDBJ whole genome shotgun (WGS) entry which is preliminary data.</text>
</comment>
<dbReference type="PANTHER" id="PTHR10151">
    <property type="entry name" value="ECTONUCLEOTIDE PYROPHOSPHATASE/PHOSPHODIESTERASE"/>
    <property type="match status" value="1"/>
</dbReference>
<accession>A0ABW4PY84</accession>
<gene>
    <name evidence="1" type="ORF">ACFSDA_11340</name>
</gene>
<dbReference type="PANTHER" id="PTHR10151:SF120">
    <property type="entry name" value="BIS(5'-ADENOSYL)-TRIPHOSPHATASE"/>
    <property type="match status" value="1"/>
</dbReference>
<keyword evidence="2" id="KW-1185">Reference proteome</keyword>
<dbReference type="Pfam" id="PF01663">
    <property type="entry name" value="Phosphodiest"/>
    <property type="match status" value="1"/>
</dbReference>
<reference evidence="2" key="1">
    <citation type="journal article" date="2019" name="Int. J. Syst. Evol. Microbiol.">
        <title>The Global Catalogue of Microorganisms (GCM) 10K type strain sequencing project: providing services to taxonomists for standard genome sequencing and annotation.</title>
        <authorList>
            <consortium name="The Broad Institute Genomics Platform"/>
            <consortium name="The Broad Institute Genome Sequencing Center for Infectious Disease"/>
            <person name="Wu L."/>
            <person name="Ma J."/>
        </authorList>
    </citation>
    <scope>NUCLEOTIDE SEQUENCE [LARGE SCALE GENOMIC DNA]</scope>
    <source>
        <strain evidence="2">JCM 11650</strain>
    </source>
</reference>
<organism evidence="1 2">
    <name type="scientific">Brachybacterium rhamnosum</name>
    <dbReference type="NCBI Taxonomy" id="173361"/>
    <lineage>
        <taxon>Bacteria</taxon>
        <taxon>Bacillati</taxon>
        <taxon>Actinomycetota</taxon>
        <taxon>Actinomycetes</taxon>
        <taxon>Micrococcales</taxon>
        <taxon>Dermabacteraceae</taxon>
        <taxon>Brachybacterium</taxon>
    </lineage>
</organism>
<dbReference type="InterPro" id="IPR017850">
    <property type="entry name" value="Alkaline_phosphatase_core_sf"/>
</dbReference>
<dbReference type="Gene3D" id="3.40.720.10">
    <property type="entry name" value="Alkaline Phosphatase, subunit A"/>
    <property type="match status" value="1"/>
</dbReference>
<sequence>MQPADWPSDLLPPPFAAGARPALLDVVAPLARADARGRDVVVLIDGLGAELLEEHRALTPTLRRLAGSTERIRTVAPSTTATAMVSLHTGLAPLEHGVLGYTAIDPATGTAVNQITGEPGIDPQRWMPLPGLLEEHPRRAVQVAPAKHQGSHLSRVAYRGWDFQGHGRHDRADAVLVAVRRAGPDGLVHLHVDDVDHAGHHHGTDSDAWREALAEADALLGTLLRRLPSGTRVTVTADHGMVDTDPAHTVDLADHPSLQRLAGTVAGEARALALAVRERDEAPLLAAGLAELLVDRALVLTRDEVLGSGLLGPQGAEPSAVAAGRVPDVLVLARGRWGVDDFSRRPEGARKLVGVHGSLTPREALVPLLRTEA</sequence>
<protein>
    <submittedName>
        <fullName evidence="1">Nucleotide pyrophosphatase/phosphodiesterase family protein</fullName>
    </submittedName>
</protein>
<dbReference type="EMBL" id="JBHUFL010000003">
    <property type="protein sequence ID" value="MFD1835661.1"/>
    <property type="molecule type" value="Genomic_DNA"/>
</dbReference>
<name>A0ABW4PY84_9MICO</name>